<evidence type="ECO:0000313" key="9">
    <source>
        <dbReference type="EMBL" id="MBR9727456.1"/>
    </source>
</evidence>
<dbReference type="EMBL" id="JAAIKR010000003">
    <property type="protein sequence ID" value="MBR9727456.1"/>
    <property type="molecule type" value="Genomic_DNA"/>
</dbReference>
<dbReference type="SUPFAM" id="SSF75615">
    <property type="entry name" value="Siroheme synthase middle domains-like"/>
    <property type="match status" value="1"/>
</dbReference>
<dbReference type="SUPFAM" id="SSF51735">
    <property type="entry name" value="NAD(P)-binding Rossmann-fold domains"/>
    <property type="match status" value="1"/>
</dbReference>
<dbReference type="Proteomes" id="UP000811844">
    <property type="component" value="Unassembled WGS sequence"/>
</dbReference>
<dbReference type="Gene3D" id="1.10.8.210">
    <property type="entry name" value="Sirohaem synthase, dimerisation domain"/>
    <property type="match status" value="1"/>
</dbReference>
<dbReference type="Gene3D" id="3.40.50.720">
    <property type="entry name" value="NAD(P)-binding Rossmann-like Domain"/>
    <property type="match status" value="1"/>
</dbReference>
<dbReference type="Pfam" id="PF10414">
    <property type="entry name" value="CysG_dimeriser"/>
    <property type="match status" value="1"/>
</dbReference>
<evidence type="ECO:0000256" key="5">
    <source>
        <dbReference type="ARBA" id="ARBA00023244"/>
    </source>
</evidence>
<dbReference type="Gene3D" id="3.30.160.110">
    <property type="entry name" value="Siroheme synthase, domain 2"/>
    <property type="match status" value="1"/>
</dbReference>
<evidence type="ECO:0000259" key="8">
    <source>
        <dbReference type="Pfam" id="PF14824"/>
    </source>
</evidence>
<dbReference type="InterPro" id="IPR006367">
    <property type="entry name" value="Sirohaem_synthase_N"/>
</dbReference>
<dbReference type="InterPro" id="IPR028161">
    <property type="entry name" value="Met8-like"/>
</dbReference>
<dbReference type="Pfam" id="PF13241">
    <property type="entry name" value="NAD_binding_7"/>
    <property type="match status" value="1"/>
</dbReference>
<protein>
    <recommendedName>
        <fullName evidence="2">precorrin-2 dehydrogenase</fullName>
        <ecNumber evidence="2">1.3.1.76</ecNumber>
    </recommendedName>
</protein>
<gene>
    <name evidence="9" type="ORF">G3R48_05570</name>
</gene>
<dbReference type="PANTHER" id="PTHR35330:SF1">
    <property type="entry name" value="SIROHEME BIOSYNTHESIS PROTEIN MET8"/>
    <property type="match status" value="1"/>
</dbReference>
<accession>A0ABS5I0B0</accession>
<sequence length="303" mass="34185">MQYFPIFVDTQNIRVLVVGAGEVASRKIDLLARTQSQIEVIAPDISDEVQAYQQQGRIKVIQREVQESDIDQYDLIYLATANNTLNSQLSIIAAQRHIWANVVDNPSRCQFITPSIVDRGKLTVAISTSGAAPVFARSIRAKLEALLPQSLAPLFEFVANKRLEVQQKLISTKDRRLFWERFFQQNGDRFDQQTEKHYQQAFTHYSSAGEILLIDESVDAHLLPIAALPLLQRIDTVYSDQPIASELLELLRRDASRLPLITKSAITECVNRGDKILLLTDTAQLNELTAYFPAAKHLRTGNI</sequence>
<dbReference type="Pfam" id="PF14824">
    <property type="entry name" value="Sirohm_synth_M"/>
    <property type="match status" value="1"/>
</dbReference>
<dbReference type="InterPro" id="IPR019478">
    <property type="entry name" value="Sirohaem_synthase_dimer_dom"/>
</dbReference>
<evidence type="ECO:0000256" key="4">
    <source>
        <dbReference type="ARBA" id="ARBA00023027"/>
    </source>
</evidence>
<comment type="pathway">
    <text evidence="1">Porphyrin-containing compound metabolism; siroheme biosynthesis; sirohydrochlorin from precorrin-2: step 1/1.</text>
</comment>
<evidence type="ECO:0000256" key="1">
    <source>
        <dbReference type="ARBA" id="ARBA00005010"/>
    </source>
</evidence>
<comment type="caution">
    <text evidence="9">The sequence shown here is derived from an EMBL/GenBank/DDBJ whole genome shotgun (WGS) entry which is preliminary data.</text>
</comment>
<dbReference type="PANTHER" id="PTHR35330">
    <property type="entry name" value="SIROHEME BIOSYNTHESIS PROTEIN MET8"/>
    <property type="match status" value="1"/>
</dbReference>
<evidence type="ECO:0000256" key="2">
    <source>
        <dbReference type="ARBA" id="ARBA00012400"/>
    </source>
</evidence>
<dbReference type="InterPro" id="IPR037115">
    <property type="entry name" value="Sirohaem_synt_dimer_dom_sf"/>
</dbReference>
<keyword evidence="10" id="KW-1185">Reference proteome</keyword>
<dbReference type="EC" id="1.3.1.76" evidence="2"/>
<dbReference type="RefSeq" id="WP_153662411.1">
    <property type="nucleotide sequence ID" value="NZ_JAAIKR010000003.1"/>
</dbReference>
<proteinExistence type="predicted"/>
<feature type="domain" description="Siroheme synthase central" evidence="8">
    <location>
        <begin position="119"/>
        <end position="145"/>
    </location>
</feature>
<dbReference type="NCBIfam" id="TIGR01470">
    <property type="entry name" value="cysG_Nterm"/>
    <property type="match status" value="1"/>
</dbReference>
<feature type="domain" description="Sirohaem synthase dimerisation" evidence="7">
    <location>
        <begin position="150"/>
        <end position="185"/>
    </location>
</feature>
<dbReference type="InterPro" id="IPR028281">
    <property type="entry name" value="Sirohaem_synthase_central"/>
</dbReference>
<keyword evidence="5" id="KW-0627">Porphyrin biosynthesis</keyword>
<evidence type="ECO:0000256" key="6">
    <source>
        <dbReference type="ARBA" id="ARBA00047561"/>
    </source>
</evidence>
<evidence type="ECO:0000259" key="7">
    <source>
        <dbReference type="Pfam" id="PF10414"/>
    </source>
</evidence>
<keyword evidence="3" id="KW-0560">Oxidoreductase</keyword>
<organism evidence="9 10">
    <name type="scientific">Shewanella intestini</name>
    <dbReference type="NCBI Taxonomy" id="2017544"/>
    <lineage>
        <taxon>Bacteria</taxon>
        <taxon>Pseudomonadati</taxon>
        <taxon>Pseudomonadota</taxon>
        <taxon>Gammaproteobacteria</taxon>
        <taxon>Alteromonadales</taxon>
        <taxon>Shewanellaceae</taxon>
        <taxon>Shewanella</taxon>
    </lineage>
</organism>
<evidence type="ECO:0000313" key="10">
    <source>
        <dbReference type="Proteomes" id="UP000811844"/>
    </source>
</evidence>
<keyword evidence="4" id="KW-0520">NAD</keyword>
<comment type="catalytic activity">
    <reaction evidence="6">
        <text>precorrin-2 + NAD(+) = sirohydrochlorin + NADH + 2 H(+)</text>
        <dbReference type="Rhea" id="RHEA:15613"/>
        <dbReference type="ChEBI" id="CHEBI:15378"/>
        <dbReference type="ChEBI" id="CHEBI:57540"/>
        <dbReference type="ChEBI" id="CHEBI:57945"/>
        <dbReference type="ChEBI" id="CHEBI:58351"/>
        <dbReference type="ChEBI" id="CHEBI:58827"/>
        <dbReference type="EC" id="1.3.1.76"/>
    </reaction>
</comment>
<dbReference type="InterPro" id="IPR036291">
    <property type="entry name" value="NAD(P)-bd_dom_sf"/>
</dbReference>
<name>A0ABS5I0B0_9GAMM</name>
<evidence type="ECO:0000256" key="3">
    <source>
        <dbReference type="ARBA" id="ARBA00023002"/>
    </source>
</evidence>
<reference evidence="9 10" key="1">
    <citation type="submission" date="2020-02" db="EMBL/GenBank/DDBJ databases">
        <title>Shewanella WXL01 sp. nov., a marine bacterium isolated from green algae in Luhuitou Fringing Reef (Northern South China Sea).</title>
        <authorList>
            <person name="Wang X."/>
        </authorList>
    </citation>
    <scope>NUCLEOTIDE SEQUENCE [LARGE SCALE GENOMIC DNA]</scope>
    <source>
        <strain evidence="9 10">MCCC 1A01895</strain>
    </source>
</reference>